<protein>
    <submittedName>
        <fullName evidence="1">Uncharacterized protein</fullName>
    </submittedName>
</protein>
<proteinExistence type="predicted"/>
<accession>M7AVM6</accession>
<keyword evidence="2" id="KW-1185">Reference proteome</keyword>
<evidence type="ECO:0000313" key="2">
    <source>
        <dbReference type="Proteomes" id="UP000031443"/>
    </source>
</evidence>
<gene>
    <name evidence="1" type="ORF">UY3_19245</name>
</gene>
<evidence type="ECO:0000313" key="1">
    <source>
        <dbReference type="EMBL" id="EMP23803.1"/>
    </source>
</evidence>
<dbReference type="Proteomes" id="UP000031443">
    <property type="component" value="Unassembled WGS sequence"/>
</dbReference>
<dbReference type="EMBL" id="KB608654">
    <property type="protein sequence ID" value="EMP23803.1"/>
    <property type="molecule type" value="Genomic_DNA"/>
</dbReference>
<sequence length="106" mass="12148">MDLRRRQAPIRREAGLAAGRFRGTARCRNSTVQVLGFFNTFTGDGLCYFTLQKAYSKEESVGVLLHSQQMIMSDFLTGLKKLRVPSELRESLISLQLFFTNICYFE</sequence>
<organism evidence="1 2">
    <name type="scientific">Chelonia mydas</name>
    <name type="common">Green sea-turtle</name>
    <name type="synonym">Chelonia agassizi</name>
    <dbReference type="NCBI Taxonomy" id="8469"/>
    <lineage>
        <taxon>Eukaryota</taxon>
        <taxon>Metazoa</taxon>
        <taxon>Chordata</taxon>
        <taxon>Craniata</taxon>
        <taxon>Vertebrata</taxon>
        <taxon>Euteleostomi</taxon>
        <taxon>Archelosauria</taxon>
        <taxon>Testudinata</taxon>
        <taxon>Testudines</taxon>
        <taxon>Cryptodira</taxon>
        <taxon>Durocryptodira</taxon>
        <taxon>Americhelydia</taxon>
        <taxon>Chelonioidea</taxon>
        <taxon>Cheloniidae</taxon>
        <taxon>Chelonia</taxon>
    </lineage>
</organism>
<reference evidence="2" key="1">
    <citation type="journal article" date="2013" name="Nat. Genet.">
        <title>The draft genomes of soft-shell turtle and green sea turtle yield insights into the development and evolution of the turtle-specific body plan.</title>
        <authorList>
            <person name="Wang Z."/>
            <person name="Pascual-Anaya J."/>
            <person name="Zadissa A."/>
            <person name="Li W."/>
            <person name="Niimura Y."/>
            <person name="Huang Z."/>
            <person name="Li C."/>
            <person name="White S."/>
            <person name="Xiong Z."/>
            <person name="Fang D."/>
            <person name="Wang B."/>
            <person name="Ming Y."/>
            <person name="Chen Y."/>
            <person name="Zheng Y."/>
            <person name="Kuraku S."/>
            <person name="Pignatelli M."/>
            <person name="Herrero J."/>
            <person name="Beal K."/>
            <person name="Nozawa M."/>
            <person name="Li Q."/>
            <person name="Wang J."/>
            <person name="Zhang H."/>
            <person name="Yu L."/>
            <person name="Shigenobu S."/>
            <person name="Wang J."/>
            <person name="Liu J."/>
            <person name="Flicek P."/>
            <person name="Searle S."/>
            <person name="Wang J."/>
            <person name="Kuratani S."/>
            <person name="Yin Y."/>
            <person name="Aken B."/>
            <person name="Zhang G."/>
            <person name="Irie N."/>
        </authorList>
    </citation>
    <scope>NUCLEOTIDE SEQUENCE [LARGE SCALE GENOMIC DNA]</scope>
</reference>
<dbReference type="AlphaFoldDB" id="M7AVM6"/>
<name>M7AVM6_CHEMY</name>